<keyword evidence="9" id="KW-0625">Polysaccharide transport</keyword>
<evidence type="ECO:0000256" key="4">
    <source>
        <dbReference type="ARBA" id="ARBA00022475"/>
    </source>
</evidence>
<dbReference type="InterPro" id="IPR000412">
    <property type="entry name" value="ABC_2_transport"/>
</dbReference>
<keyword evidence="8 11" id="KW-1133">Transmembrane helix</keyword>
<dbReference type="PRINTS" id="PR00164">
    <property type="entry name" value="ABC2TRNSPORT"/>
</dbReference>
<protein>
    <recommendedName>
        <fullName evidence="11">Transport permease protein</fullName>
    </recommendedName>
</protein>
<evidence type="ECO:0000256" key="9">
    <source>
        <dbReference type="ARBA" id="ARBA00023047"/>
    </source>
</evidence>
<comment type="subcellular location">
    <subcellularLocation>
        <location evidence="11">Cell inner membrane</location>
        <topology evidence="11">Multi-pass membrane protein</topology>
    </subcellularLocation>
    <subcellularLocation>
        <location evidence="1">Cell membrane</location>
        <topology evidence="1">Multi-pass membrane protein</topology>
    </subcellularLocation>
</comment>
<proteinExistence type="inferred from homology"/>
<keyword evidence="7" id="KW-0972">Capsule biogenesis/degradation</keyword>
<feature type="transmembrane region" description="Helical" evidence="11">
    <location>
        <begin position="131"/>
        <end position="158"/>
    </location>
</feature>
<feature type="transmembrane region" description="Helical" evidence="11">
    <location>
        <begin position="170"/>
        <end position="188"/>
    </location>
</feature>
<comment type="caution">
    <text evidence="13">The sequence shown here is derived from an EMBL/GenBank/DDBJ whole genome shotgun (WGS) entry which is preliminary data.</text>
</comment>
<reference evidence="14" key="1">
    <citation type="journal article" date="2019" name="Int. J. Syst. Evol. Microbiol.">
        <title>The Global Catalogue of Microorganisms (GCM) 10K type strain sequencing project: providing services to taxonomists for standard genome sequencing and annotation.</title>
        <authorList>
            <consortium name="The Broad Institute Genomics Platform"/>
            <consortium name="The Broad Institute Genome Sequencing Center for Infectious Disease"/>
            <person name="Wu L."/>
            <person name="Ma J."/>
        </authorList>
    </citation>
    <scope>NUCLEOTIDE SEQUENCE [LARGE SCALE GENOMIC DNA]</scope>
    <source>
        <strain evidence="14">CCUG 30340</strain>
    </source>
</reference>
<keyword evidence="6 11" id="KW-0812">Transmembrane</keyword>
<dbReference type="Pfam" id="PF01061">
    <property type="entry name" value="ABC2_membrane"/>
    <property type="match status" value="1"/>
</dbReference>
<keyword evidence="4 11" id="KW-1003">Cell membrane</keyword>
<evidence type="ECO:0000256" key="5">
    <source>
        <dbReference type="ARBA" id="ARBA00022597"/>
    </source>
</evidence>
<feature type="transmembrane region" description="Helical" evidence="11">
    <location>
        <begin position="223"/>
        <end position="241"/>
    </location>
</feature>
<keyword evidence="3 11" id="KW-0813">Transport</keyword>
<keyword evidence="14" id="KW-1185">Reference proteome</keyword>
<dbReference type="EMBL" id="JBHSHD010000002">
    <property type="protein sequence ID" value="MFC4818833.1"/>
    <property type="molecule type" value="Genomic_DNA"/>
</dbReference>
<sequence length="253" mass="28167">MRQHLIELVLFSTYAELRAERARSYLGLAWWVLDPAMQMAVWWLLIHVILRAGGPDYLPSLLIGVTLWQWMKSCMIHGGHAIWSNLNLVRQVRLPPLVFPIVAMLSDTVKFFYIFAVLLLILWFAGYPPNLAYFGLLPLFVAILLLSAGVGFVIGAVVPLLPDLRFVIEQVLNVVMYLSGVVFMLSNVPSPLREILALNPIAVLMDAARGILMHGLWPNWVGLTKASLIALVACAIGAFVISRLAPRYPKLAA</sequence>
<evidence type="ECO:0000256" key="3">
    <source>
        <dbReference type="ARBA" id="ARBA00022448"/>
    </source>
</evidence>
<comment type="similarity">
    <text evidence="2 11">Belongs to the ABC-2 integral membrane protein family.</text>
</comment>
<feature type="domain" description="ABC transmembrane type-2" evidence="12">
    <location>
        <begin position="26"/>
        <end position="244"/>
    </location>
</feature>
<evidence type="ECO:0000256" key="6">
    <source>
        <dbReference type="ARBA" id="ARBA00022692"/>
    </source>
</evidence>
<organism evidence="13 14">
    <name type="scientific">Dokdonella ginsengisoli</name>
    <dbReference type="NCBI Taxonomy" id="363846"/>
    <lineage>
        <taxon>Bacteria</taxon>
        <taxon>Pseudomonadati</taxon>
        <taxon>Pseudomonadota</taxon>
        <taxon>Gammaproteobacteria</taxon>
        <taxon>Lysobacterales</taxon>
        <taxon>Rhodanobacteraceae</taxon>
        <taxon>Dokdonella</taxon>
    </lineage>
</organism>
<evidence type="ECO:0000256" key="1">
    <source>
        <dbReference type="ARBA" id="ARBA00004651"/>
    </source>
</evidence>
<dbReference type="Proteomes" id="UP001595886">
    <property type="component" value="Unassembled WGS sequence"/>
</dbReference>
<evidence type="ECO:0000259" key="12">
    <source>
        <dbReference type="PROSITE" id="PS51012"/>
    </source>
</evidence>
<accession>A0ABV9QQ46</accession>
<feature type="transmembrane region" description="Helical" evidence="11">
    <location>
        <begin position="195"/>
        <end position="217"/>
    </location>
</feature>
<feature type="transmembrane region" description="Helical" evidence="11">
    <location>
        <begin position="97"/>
        <end position="124"/>
    </location>
</feature>
<gene>
    <name evidence="13" type="ORF">ACFO6Q_00770</name>
</gene>
<evidence type="ECO:0000256" key="11">
    <source>
        <dbReference type="RuleBase" id="RU361157"/>
    </source>
</evidence>
<evidence type="ECO:0000256" key="2">
    <source>
        <dbReference type="ARBA" id="ARBA00007783"/>
    </source>
</evidence>
<keyword evidence="10 11" id="KW-0472">Membrane</keyword>
<name>A0ABV9QQ46_9GAMM</name>
<evidence type="ECO:0000256" key="10">
    <source>
        <dbReference type="ARBA" id="ARBA00023136"/>
    </source>
</evidence>
<dbReference type="RefSeq" id="WP_380018567.1">
    <property type="nucleotide sequence ID" value="NZ_JBHSHD010000002.1"/>
</dbReference>
<dbReference type="PANTHER" id="PTHR30413">
    <property type="entry name" value="INNER MEMBRANE TRANSPORT PERMEASE"/>
    <property type="match status" value="1"/>
</dbReference>
<dbReference type="InterPro" id="IPR013525">
    <property type="entry name" value="ABC2_TM"/>
</dbReference>
<evidence type="ECO:0000256" key="7">
    <source>
        <dbReference type="ARBA" id="ARBA00022903"/>
    </source>
</evidence>
<dbReference type="PANTHER" id="PTHR30413:SF10">
    <property type="entry name" value="CAPSULE POLYSACCHARIDE EXPORT INNER-MEMBRANE PROTEIN CTRC"/>
    <property type="match status" value="1"/>
</dbReference>
<dbReference type="InterPro" id="IPR047817">
    <property type="entry name" value="ABC2_TM_bact-type"/>
</dbReference>
<keyword evidence="5" id="KW-0762">Sugar transport</keyword>
<feature type="transmembrane region" description="Helical" evidence="11">
    <location>
        <begin position="28"/>
        <end position="50"/>
    </location>
</feature>
<evidence type="ECO:0000256" key="8">
    <source>
        <dbReference type="ARBA" id="ARBA00022989"/>
    </source>
</evidence>
<evidence type="ECO:0000313" key="14">
    <source>
        <dbReference type="Proteomes" id="UP001595886"/>
    </source>
</evidence>
<evidence type="ECO:0000313" key="13">
    <source>
        <dbReference type="EMBL" id="MFC4818833.1"/>
    </source>
</evidence>
<dbReference type="PROSITE" id="PS51012">
    <property type="entry name" value="ABC_TM2"/>
    <property type="match status" value="1"/>
</dbReference>